<dbReference type="GO" id="GO:0016783">
    <property type="term" value="F:sulfurtransferase activity"/>
    <property type="evidence" value="ECO:0007669"/>
    <property type="project" value="TreeGrafter"/>
</dbReference>
<name>A0A9P6D455_PLEER</name>
<accession>A0A9P6D455</accession>
<organism evidence="4 5">
    <name type="scientific">Pleurotus eryngii</name>
    <name type="common">Boletus of the steppes</name>
    <dbReference type="NCBI Taxonomy" id="5323"/>
    <lineage>
        <taxon>Eukaryota</taxon>
        <taxon>Fungi</taxon>
        <taxon>Dikarya</taxon>
        <taxon>Basidiomycota</taxon>
        <taxon>Agaricomycotina</taxon>
        <taxon>Agaricomycetes</taxon>
        <taxon>Agaricomycetidae</taxon>
        <taxon>Agaricales</taxon>
        <taxon>Pleurotineae</taxon>
        <taxon>Pleurotaceae</taxon>
        <taxon>Pleurotus</taxon>
    </lineage>
</organism>
<dbReference type="PANTHER" id="PTHR20882:SF14">
    <property type="entry name" value="CYTOPLASMIC TRNA 2-THIOLATION PROTEIN 2"/>
    <property type="match status" value="1"/>
</dbReference>
<keyword evidence="2 3" id="KW-0819">tRNA processing</keyword>
<dbReference type="EMBL" id="MU154643">
    <property type="protein sequence ID" value="KAF9490387.1"/>
    <property type="molecule type" value="Genomic_DNA"/>
</dbReference>
<evidence type="ECO:0000256" key="3">
    <source>
        <dbReference type="HAMAP-Rule" id="MF_03054"/>
    </source>
</evidence>
<dbReference type="Pfam" id="PF10288">
    <property type="entry name" value="CTU2"/>
    <property type="match status" value="1"/>
</dbReference>
<gene>
    <name evidence="3" type="primary">NCS2</name>
    <name evidence="3" type="synonym">CTU2</name>
    <name evidence="4" type="ORF">BDN71DRAFT_1400170</name>
</gene>
<dbReference type="AlphaFoldDB" id="A0A9P6D455"/>
<dbReference type="Gene3D" id="3.40.50.620">
    <property type="entry name" value="HUPs"/>
    <property type="match status" value="1"/>
</dbReference>
<proteinExistence type="inferred from homology"/>
<comment type="pathway">
    <text evidence="3">tRNA modification; 5-methoxycarbonylmethyl-2-thiouridine-tRNA biosynthesis.</text>
</comment>
<comment type="similarity">
    <text evidence="3">Belongs to the CTU2/NCS2 family.</text>
</comment>
<dbReference type="GO" id="GO:0016779">
    <property type="term" value="F:nucleotidyltransferase activity"/>
    <property type="evidence" value="ECO:0007669"/>
    <property type="project" value="UniProtKB-UniRule"/>
</dbReference>
<dbReference type="Proteomes" id="UP000807025">
    <property type="component" value="Unassembled WGS sequence"/>
</dbReference>
<keyword evidence="1 3" id="KW-0963">Cytoplasm</keyword>
<evidence type="ECO:0000256" key="1">
    <source>
        <dbReference type="ARBA" id="ARBA00022490"/>
    </source>
</evidence>
<comment type="subcellular location">
    <subcellularLocation>
        <location evidence="3">Cytoplasm</location>
    </subcellularLocation>
</comment>
<comment type="caution">
    <text evidence="4">The sequence shown here is derived from an EMBL/GenBank/DDBJ whole genome shotgun (WGS) entry which is preliminary data.</text>
</comment>
<comment type="function">
    <text evidence="3">Plays a central role in 2-thiolation of mcm(5)S(2)U at tRNA wobble positions of tRNA(Lys), tRNA(Glu) and tRNA(Gln). May act by forming a heterodimer with NCS6 that ligates sulfur from thiocarboxylated URM1 onto the uridine of tRNAs at wobble position. Prior mcm(5) tRNA modification by the elongator complex is required for 2-thiolation. May also be involved in protein urmylation.</text>
</comment>
<dbReference type="GO" id="GO:0032447">
    <property type="term" value="P:protein urmylation"/>
    <property type="evidence" value="ECO:0007669"/>
    <property type="project" value="UniProtKB-UniRule"/>
</dbReference>
<dbReference type="GO" id="GO:0002143">
    <property type="term" value="P:tRNA wobble position uridine thiolation"/>
    <property type="evidence" value="ECO:0007669"/>
    <property type="project" value="TreeGrafter"/>
</dbReference>
<evidence type="ECO:0000313" key="5">
    <source>
        <dbReference type="Proteomes" id="UP000807025"/>
    </source>
</evidence>
<dbReference type="PANTHER" id="PTHR20882">
    <property type="entry name" value="CYTOPLASMIC TRNA 2-THIOLATION PROTEIN 2"/>
    <property type="match status" value="1"/>
</dbReference>
<keyword evidence="5" id="KW-1185">Reference proteome</keyword>
<dbReference type="OrthoDB" id="25129at2759"/>
<dbReference type="GO" id="GO:0000049">
    <property type="term" value="F:tRNA binding"/>
    <property type="evidence" value="ECO:0007669"/>
    <property type="project" value="InterPro"/>
</dbReference>
<sequence>MASCGNPAAESDALMTRRPKFDHSKECVKCKARNGNIVIRHVVYCRECFLRLVKVKFRKILQPSINEKLDGPRQKSLKASGNLTMGLSGGLGSTVLMDLVAKSYFMRSGPDDNKGGKDHPRKLNEKVWKAGYACYVEVSNAFPGMRDSTADIRAIVENYNLFEFVPLKLEDAFDPSWWNRVGGDPLQSDLGFEPGGENAQEGTTTYATPLDRLRAYLSAMPTQTALLSSVQALVRLLLLYSARSTQSSHLLLGTSLTSLSINLISGIAQGGGFAVREEVDEEWHASAAKAVRVIRPLRDLTMKECTAWAWWNNLTVVGETPIPSAKQGIGSLTKDFIIGLETDYPSTVSTIARTSSKLAPKEKATGVCALCQRPTQFGAQQWKSQISILSYSNHKENTNRISLASSLCYACLSSFTGRNSRSVNRSVKGHDDITSCIPIPLPVWVQSHSSMQSAPRGTGGSLIDHVGADIVEVKKMNREEMKEQIGSYLLDDDL</sequence>
<evidence type="ECO:0000313" key="4">
    <source>
        <dbReference type="EMBL" id="KAF9490387.1"/>
    </source>
</evidence>
<dbReference type="HAMAP" id="MF_03054">
    <property type="entry name" value="CTU2"/>
    <property type="match status" value="1"/>
</dbReference>
<reference evidence="4" key="1">
    <citation type="submission" date="2020-11" db="EMBL/GenBank/DDBJ databases">
        <authorList>
            <consortium name="DOE Joint Genome Institute"/>
            <person name="Ahrendt S."/>
            <person name="Riley R."/>
            <person name="Andreopoulos W."/>
            <person name="Labutti K."/>
            <person name="Pangilinan J."/>
            <person name="Ruiz-Duenas F.J."/>
            <person name="Barrasa J.M."/>
            <person name="Sanchez-Garcia M."/>
            <person name="Camarero S."/>
            <person name="Miyauchi S."/>
            <person name="Serrano A."/>
            <person name="Linde D."/>
            <person name="Babiker R."/>
            <person name="Drula E."/>
            <person name="Ayuso-Fernandez I."/>
            <person name="Pacheco R."/>
            <person name="Padilla G."/>
            <person name="Ferreira P."/>
            <person name="Barriuso J."/>
            <person name="Kellner H."/>
            <person name="Castanera R."/>
            <person name="Alfaro M."/>
            <person name="Ramirez L."/>
            <person name="Pisabarro A.G."/>
            <person name="Kuo A."/>
            <person name="Tritt A."/>
            <person name="Lipzen A."/>
            <person name="He G."/>
            <person name="Yan M."/>
            <person name="Ng V."/>
            <person name="Cullen D."/>
            <person name="Martin F."/>
            <person name="Rosso M.-N."/>
            <person name="Henrissat B."/>
            <person name="Hibbett D."/>
            <person name="Martinez A.T."/>
            <person name="Grigoriev I.V."/>
        </authorList>
    </citation>
    <scope>NUCLEOTIDE SEQUENCE</scope>
    <source>
        <strain evidence="4">ATCC 90797</strain>
    </source>
</reference>
<dbReference type="GO" id="GO:0005829">
    <property type="term" value="C:cytosol"/>
    <property type="evidence" value="ECO:0007669"/>
    <property type="project" value="TreeGrafter"/>
</dbReference>
<dbReference type="InterPro" id="IPR014729">
    <property type="entry name" value="Rossmann-like_a/b/a_fold"/>
</dbReference>
<evidence type="ECO:0000256" key="2">
    <source>
        <dbReference type="ARBA" id="ARBA00022694"/>
    </source>
</evidence>
<dbReference type="InterPro" id="IPR019407">
    <property type="entry name" value="CTU2"/>
</dbReference>
<protein>
    <recommendedName>
        <fullName evidence="3">Cytoplasmic tRNA 2-thiolation protein 2</fullName>
    </recommendedName>
</protein>